<dbReference type="SUPFAM" id="SSF88659">
    <property type="entry name" value="Sigma3 and sigma4 domains of RNA polymerase sigma factors"/>
    <property type="match status" value="1"/>
</dbReference>
<evidence type="ECO:0000313" key="8">
    <source>
        <dbReference type="EMBL" id="KOO38056.1"/>
    </source>
</evidence>
<evidence type="ECO:0000256" key="5">
    <source>
        <dbReference type="ARBA" id="ARBA00023163"/>
    </source>
</evidence>
<dbReference type="NCBIfam" id="TIGR02937">
    <property type="entry name" value="sigma70-ECF"/>
    <property type="match status" value="1"/>
</dbReference>
<dbReference type="Gene3D" id="1.10.1740.10">
    <property type="match status" value="1"/>
</dbReference>
<gene>
    <name evidence="8" type="ORF">AMD02_03680</name>
</gene>
<evidence type="ECO:0000256" key="1">
    <source>
        <dbReference type="ARBA" id="ARBA00010641"/>
    </source>
</evidence>
<evidence type="ECO:0000259" key="6">
    <source>
        <dbReference type="Pfam" id="PF04542"/>
    </source>
</evidence>
<dbReference type="GO" id="GO:0003677">
    <property type="term" value="F:DNA binding"/>
    <property type="evidence" value="ECO:0007669"/>
    <property type="project" value="UniProtKB-KW"/>
</dbReference>
<sequence>MRDEQEPLDESKFEKKVSPFFYEMKWYCKRLTHNKWESEDLFQDSLIKIYLAMKQQPDRKMTKTFFYRIIKHTWIDRKRKRQLQVEPIDDVMQELHFHEEYESRELLEVLAEYLTIKQFVALLLSNVFAFTAKETATLMNESESNVYTTLHRAKKKLQRYLQVRSYSDMEPQIGPSVRAEKIDSTMFEQFLKGFRTKNPRLIYESYCALSRAGIEVRKGRSIGYTLCFQVIDPDGHVLMICT</sequence>
<dbReference type="OMA" id="IATNAWI"/>
<dbReference type="Pfam" id="PF08281">
    <property type="entry name" value="Sigma70_r4_2"/>
    <property type="match status" value="1"/>
</dbReference>
<comment type="similarity">
    <text evidence="1">Belongs to the sigma-70 factor family. ECF subfamily.</text>
</comment>
<keyword evidence="4" id="KW-0238">DNA-binding</keyword>
<dbReference type="GeneID" id="87598742"/>
<feature type="domain" description="RNA polymerase sigma factor 70 region 4 type 2" evidence="7">
    <location>
        <begin position="105"/>
        <end position="157"/>
    </location>
</feature>
<dbReference type="PANTHER" id="PTHR43133">
    <property type="entry name" value="RNA POLYMERASE ECF-TYPE SIGMA FACTO"/>
    <property type="match status" value="1"/>
</dbReference>
<dbReference type="EMBL" id="LILD01000001">
    <property type="protein sequence ID" value="KOO38056.1"/>
    <property type="molecule type" value="Genomic_DNA"/>
</dbReference>
<accession>A0A0M0KGX4</accession>
<dbReference type="RefSeq" id="WP_010899366.1">
    <property type="nucleotide sequence ID" value="NZ_CP040441.1"/>
</dbReference>
<dbReference type="AlphaFoldDB" id="A0A0M0KGX4"/>
<name>A0A0M0KGX4_ALKHA</name>
<dbReference type="InterPro" id="IPR014284">
    <property type="entry name" value="RNA_pol_sigma-70_dom"/>
</dbReference>
<dbReference type="InterPro" id="IPR007627">
    <property type="entry name" value="RNA_pol_sigma70_r2"/>
</dbReference>
<evidence type="ECO:0000259" key="7">
    <source>
        <dbReference type="Pfam" id="PF08281"/>
    </source>
</evidence>
<evidence type="ECO:0000256" key="2">
    <source>
        <dbReference type="ARBA" id="ARBA00023015"/>
    </source>
</evidence>
<dbReference type="InterPro" id="IPR036388">
    <property type="entry name" value="WH-like_DNA-bd_sf"/>
</dbReference>
<dbReference type="PANTHER" id="PTHR43133:SF8">
    <property type="entry name" value="RNA POLYMERASE SIGMA FACTOR HI_1459-RELATED"/>
    <property type="match status" value="1"/>
</dbReference>
<evidence type="ECO:0000256" key="4">
    <source>
        <dbReference type="ARBA" id="ARBA00023125"/>
    </source>
</evidence>
<protein>
    <recommendedName>
        <fullName evidence="9">RNA polymerase sigma factor</fullName>
    </recommendedName>
</protein>
<dbReference type="SUPFAM" id="SSF88946">
    <property type="entry name" value="Sigma2 domain of RNA polymerase sigma factors"/>
    <property type="match status" value="1"/>
</dbReference>
<dbReference type="Pfam" id="PF04542">
    <property type="entry name" value="Sigma70_r2"/>
    <property type="match status" value="1"/>
</dbReference>
<dbReference type="GO" id="GO:0016987">
    <property type="term" value="F:sigma factor activity"/>
    <property type="evidence" value="ECO:0007669"/>
    <property type="project" value="UniProtKB-KW"/>
</dbReference>
<keyword evidence="2" id="KW-0805">Transcription regulation</keyword>
<feature type="domain" description="RNA polymerase sigma-70 region 2" evidence="6">
    <location>
        <begin position="25"/>
        <end position="82"/>
    </location>
</feature>
<dbReference type="InterPro" id="IPR013325">
    <property type="entry name" value="RNA_pol_sigma_r2"/>
</dbReference>
<dbReference type="InterPro" id="IPR013324">
    <property type="entry name" value="RNA_pol_sigma_r3/r4-like"/>
</dbReference>
<reference evidence="8" key="1">
    <citation type="submission" date="2015-08" db="EMBL/GenBank/DDBJ databases">
        <title>Complete DNA Sequence of Pseudomonas syringae pv. actinidiae, the Causal Agent of Kiwifruit Canker Disease.</title>
        <authorList>
            <person name="Rikkerink E.H.A."/>
            <person name="Fineran P.C."/>
        </authorList>
    </citation>
    <scope>NUCLEOTIDE SEQUENCE</scope>
    <source>
        <strain evidence="8">DSM 13666</strain>
    </source>
</reference>
<evidence type="ECO:0000256" key="3">
    <source>
        <dbReference type="ARBA" id="ARBA00023082"/>
    </source>
</evidence>
<dbReference type="PATRIC" id="fig|136160.3.peg.990"/>
<comment type="caution">
    <text evidence="8">The sequence shown here is derived from an EMBL/GenBank/DDBJ whole genome shotgun (WGS) entry which is preliminary data.</text>
</comment>
<keyword evidence="3" id="KW-0731">Sigma factor</keyword>
<dbReference type="Gene3D" id="1.10.10.10">
    <property type="entry name" value="Winged helix-like DNA-binding domain superfamily/Winged helix DNA-binding domain"/>
    <property type="match status" value="1"/>
</dbReference>
<evidence type="ECO:0008006" key="9">
    <source>
        <dbReference type="Google" id="ProtNLM"/>
    </source>
</evidence>
<dbReference type="GO" id="GO:0006352">
    <property type="term" value="P:DNA-templated transcription initiation"/>
    <property type="evidence" value="ECO:0007669"/>
    <property type="project" value="InterPro"/>
</dbReference>
<dbReference type="InterPro" id="IPR039425">
    <property type="entry name" value="RNA_pol_sigma-70-like"/>
</dbReference>
<organism evidence="8">
    <name type="scientific">Halalkalibacterium halodurans</name>
    <name type="common">Bacillus halodurans</name>
    <dbReference type="NCBI Taxonomy" id="86665"/>
    <lineage>
        <taxon>Bacteria</taxon>
        <taxon>Bacillati</taxon>
        <taxon>Bacillota</taxon>
        <taxon>Bacilli</taxon>
        <taxon>Bacillales</taxon>
        <taxon>Bacillaceae</taxon>
        <taxon>Halalkalibacterium (ex Joshi et al. 2022)</taxon>
    </lineage>
</organism>
<proteinExistence type="inferred from homology"/>
<dbReference type="InterPro" id="IPR013249">
    <property type="entry name" value="RNA_pol_sigma70_r4_t2"/>
</dbReference>
<keyword evidence="5" id="KW-0804">Transcription</keyword>